<evidence type="ECO:0000256" key="5">
    <source>
        <dbReference type="ARBA" id="ARBA00022490"/>
    </source>
</evidence>
<dbReference type="FunFam" id="3.40.50.2020:FF:000017">
    <property type="entry name" value="Ribose-phosphate pyrophosphokinase 1"/>
    <property type="match status" value="1"/>
</dbReference>
<dbReference type="Gene3D" id="3.40.50.2020">
    <property type="match status" value="3"/>
</dbReference>
<evidence type="ECO:0000256" key="4">
    <source>
        <dbReference type="ARBA" id="ARBA00013247"/>
    </source>
</evidence>
<name>A0AAE0I4E6_9PEZI</name>
<organism evidence="19 20">
    <name type="scientific">Apodospora peruviana</name>
    <dbReference type="NCBI Taxonomy" id="516989"/>
    <lineage>
        <taxon>Eukaryota</taxon>
        <taxon>Fungi</taxon>
        <taxon>Dikarya</taxon>
        <taxon>Ascomycota</taxon>
        <taxon>Pezizomycotina</taxon>
        <taxon>Sordariomycetes</taxon>
        <taxon>Sordariomycetidae</taxon>
        <taxon>Sordariales</taxon>
        <taxon>Lasiosphaeriaceae</taxon>
        <taxon>Apodospora</taxon>
    </lineage>
</organism>
<keyword evidence="7" id="KW-0808">Transferase</keyword>
<evidence type="ECO:0000256" key="15">
    <source>
        <dbReference type="ARBA" id="ARBA00049535"/>
    </source>
</evidence>
<dbReference type="GO" id="GO:0006164">
    <property type="term" value="P:purine nucleotide biosynthetic process"/>
    <property type="evidence" value="ECO:0007669"/>
    <property type="project" value="TreeGrafter"/>
</dbReference>
<dbReference type="EMBL" id="JAUEDM010000004">
    <property type="protein sequence ID" value="KAK3318399.1"/>
    <property type="molecule type" value="Genomic_DNA"/>
</dbReference>
<evidence type="ECO:0000256" key="2">
    <source>
        <dbReference type="ARBA" id="ARBA00004996"/>
    </source>
</evidence>
<dbReference type="GO" id="GO:0000287">
    <property type="term" value="F:magnesium ion binding"/>
    <property type="evidence" value="ECO:0007669"/>
    <property type="project" value="InterPro"/>
</dbReference>
<keyword evidence="6" id="KW-0597">Phosphoprotein</keyword>
<dbReference type="SUPFAM" id="SSF53271">
    <property type="entry name" value="PRTase-like"/>
    <property type="match status" value="2"/>
</dbReference>
<evidence type="ECO:0000256" key="9">
    <source>
        <dbReference type="ARBA" id="ARBA00022727"/>
    </source>
</evidence>
<feature type="compositionally biased region" description="Polar residues" evidence="17">
    <location>
        <begin position="266"/>
        <end position="277"/>
    </location>
</feature>
<dbReference type="PROSITE" id="PS00114">
    <property type="entry name" value="PRPP_SYNTHASE"/>
    <property type="match status" value="1"/>
</dbReference>
<evidence type="ECO:0000256" key="13">
    <source>
        <dbReference type="ARBA" id="ARBA00022842"/>
    </source>
</evidence>
<dbReference type="PANTHER" id="PTHR10210:SF57">
    <property type="entry name" value="RIBOSE-PHOSPHATE DIPHOSPHOKINASE"/>
    <property type="match status" value="1"/>
</dbReference>
<keyword evidence="12" id="KW-0067">ATP-binding</keyword>
<evidence type="ECO:0000256" key="8">
    <source>
        <dbReference type="ARBA" id="ARBA00022723"/>
    </source>
</evidence>
<keyword evidence="8" id="KW-0479">Metal-binding</keyword>
<evidence type="ECO:0000256" key="1">
    <source>
        <dbReference type="ARBA" id="ARBA00004496"/>
    </source>
</evidence>
<evidence type="ECO:0000256" key="6">
    <source>
        <dbReference type="ARBA" id="ARBA00022553"/>
    </source>
</evidence>
<keyword evidence="10" id="KW-0547">Nucleotide-binding</keyword>
<feature type="region of interest" description="Disordered" evidence="17">
    <location>
        <begin position="342"/>
        <end position="373"/>
    </location>
</feature>
<dbReference type="PANTHER" id="PTHR10210">
    <property type="entry name" value="RIBOSE-PHOSPHATE DIPHOSPHOKINASE FAMILY MEMBER"/>
    <property type="match status" value="1"/>
</dbReference>
<dbReference type="GO" id="GO:0009156">
    <property type="term" value="P:ribonucleoside monophosphate biosynthetic process"/>
    <property type="evidence" value="ECO:0007669"/>
    <property type="project" value="InterPro"/>
</dbReference>
<dbReference type="AlphaFoldDB" id="A0AAE0I4E6"/>
<reference evidence="19" key="1">
    <citation type="journal article" date="2023" name="Mol. Phylogenet. Evol.">
        <title>Genome-scale phylogeny and comparative genomics of the fungal order Sordariales.</title>
        <authorList>
            <person name="Hensen N."/>
            <person name="Bonometti L."/>
            <person name="Westerberg I."/>
            <person name="Brannstrom I.O."/>
            <person name="Guillou S."/>
            <person name="Cros-Aarteil S."/>
            <person name="Calhoun S."/>
            <person name="Haridas S."/>
            <person name="Kuo A."/>
            <person name="Mondo S."/>
            <person name="Pangilinan J."/>
            <person name="Riley R."/>
            <person name="LaButti K."/>
            <person name="Andreopoulos B."/>
            <person name="Lipzen A."/>
            <person name="Chen C."/>
            <person name="Yan M."/>
            <person name="Daum C."/>
            <person name="Ng V."/>
            <person name="Clum A."/>
            <person name="Steindorff A."/>
            <person name="Ohm R.A."/>
            <person name="Martin F."/>
            <person name="Silar P."/>
            <person name="Natvig D.O."/>
            <person name="Lalanne C."/>
            <person name="Gautier V."/>
            <person name="Ament-Velasquez S.L."/>
            <person name="Kruys A."/>
            <person name="Hutchinson M.I."/>
            <person name="Powell A.J."/>
            <person name="Barry K."/>
            <person name="Miller A.N."/>
            <person name="Grigoriev I.V."/>
            <person name="Debuchy R."/>
            <person name="Gladieux P."/>
            <person name="Hiltunen Thoren M."/>
            <person name="Johannesson H."/>
        </authorList>
    </citation>
    <scope>NUCLEOTIDE SEQUENCE</scope>
    <source>
        <strain evidence="19">CBS 118394</strain>
    </source>
</reference>
<feature type="compositionally biased region" description="Polar residues" evidence="17">
    <location>
        <begin position="227"/>
        <end position="243"/>
    </location>
</feature>
<proteinExistence type="inferred from homology"/>
<reference evidence="19" key="2">
    <citation type="submission" date="2023-06" db="EMBL/GenBank/DDBJ databases">
        <authorList>
            <consortium name="Lawrence Berkeley National Laboratory"/>
            <person name="Haridas S."/>
            <person name="Hensen N."/>
            <person name="Bonometti L."/>
            <person name="Westerberg I."/>
            <person name="Brannstrom I.O."/>
            <person name="Guillou S."/>
            <person name="Cros-Aarteil S."/>
            <person name="Calhoun S."/>
            <person name="Kuo A."/>
            <person name="Mondo S."/>
            <person name="Pangilinan J."/>
            <person name="Riley R."/>
            <person name="Labutti K."/>
            <person name="Andreopoulos B."/>
            <person name="Lipzen A."/>
            <person name="Chen C."/>
            <person name="Yanf M."/>
            <person name="Daum C."/>
            <person name="Ng V."/>
            <person name="Clum A."/>
            <person name="Steindorff A."/>
            <person name="Ohm R."/>
            <person name="Martin F."/>
            <person name="Silar P."/>
            <person name="Natvig D."/>
            <person name="Lalanne C."/>
            <person name="Gautier V."/>
            <person name="Ament-Velasquez S.L."/>
            <person name="Kruys A."/>
            <person name="Hutchinson M.I."/>
            <person name="Powell A.J."/>
            <person name="Barry K."/>
            <person name="Miller A.N."/>
            <person name="Grigoriev I.V."/>
            <person name="Debuchy R."/>
            <person name="Gladieux P."/>
            <person name="Thoren M.H."/>
            <person name="Johannesson H."/>
        </authorList>
    </citation>
    <scope>NUCLEOTIDE SEQUENCE</scope>
    <source>
        <strain evidence="19">CBS 118394</strain>
    </source>
</reference>
<comment type="subcellular location">
    <subcellularLocation>
        <location evidence="1">Cytoplasm</location>
    </subcellularLocation>
</comment>
<evidence type="ECO:0000256" key="14">
    <source>
        <dbReference type="ARBA" id="ARBA00040334"/>
    </source>
</evidence>
<evidence type="ECO:0000313" key="19">
    <source>
        <dbReference type="EMBL" id="KAK3318399.1"/>
    </source>
</evidence>
<dbReference type="GO" id="GO:0016301">
    <property type="term" value="F:kinase activity"/>
    <property type="evidence" value="ECO:0007669"/>
    <property type="project" value="UniProtKB-KW"/>
</dbReference>
<dbReference type="GO" id="GO:0005524">
    <property type="term" value="F:ATP binding"/>
    <property type="evidence" value="ECO:0007669"/>
    <property type="project" value="UniProtKB-KW"/>
</dbReference>
<gene>
    <name evidence="19" type="ORF">B0H66DRAFT_532908</name>
</gene>
<evidence type="ECO:0000256" key="7">
    <source>
        <dbReference type="ARBA" id="ARBA00022679"/>
    </source>
</evidence>
<comment type="similarity">
    <text evidence="3">Belongs to the ribose-phosphate pyrophosphokinase family.</text>
</comment>
<dbReference type="EC" id="2.7.6.1" evidence="4"/>
<dbReference type="CDD" id="cd06223">
    <property type="entry name" value="PRTases_typeI"/>
    <property type="match status" value="2"/>
</dbReference>
<sequence length="503" mass="54235">MRGTLIFSGSSCPTLTGKICENLGMATAEAELTQFSNGETSVRILTSVREKDVFVVQSGSPKINDTIMELLIMISACKGGSANKITAVLPYFPYSRQSKKKSHRGAITARMLANLLGVAGVKHVITVDLHASQMQGFFRCPVDNLHAEPLIARWIRHNVPNWKEAVVVSKNAGGTKRVTSLADALKLNFGMVTTDKKRGPNMTASMIMNHLDGIEDQPLPDSLVDQVCTNGTGLENGTSNGENGQRRASHSMVDAQGSPRRANGPSVRTSGNAWSRQTRGHATPSQSSAIDEQDEDAETDGLEYNDQRAQEVTHGRLFQGHIVPDDFPSPATSAADASITEEDPMTMSHTSSHFAPQPHALGGSGDAGASSDEEDEILKDPKVEHMITLVGDVKNRTVFIVDDMIDKPGSWIAAAETVVKRGHAKKVYCIATHAVFGADCLEQMQACDCIDAIVVTNSYPISEAKARNASKLVVVDLSFLLAEAIRRNHYGESMSPLFLHNGD</sequence>
<protein>
    <recommendedName>
        <fullName evidence="14">Ribose-phosphate pyrophosphokinase 1</fullName>
        <ecNumber evidence="4">2.7.6.1</ecNumber>
    </recommendedName>
    <alternativeName>
        <fullName evidence="16">Phosphoribosyl pyrophosphate synthase 1</fullName>
    </alternativeName>
</protein>
<comment type="catalytic activity">
    <reaction evidence="15">
        <text>D-ribose 5-phosphate + ATP = 5-phospho-alpha-D-ribose 1-diphosphate + AMP + H(+)</text>
        <dbReference type="Rhea" id="RHEA:15609"/>
        <dbReference type="ChEBI" id="CHEBI:15378"/>
        <dbReference type="ChEBI" id="CHEBI:30616"/>
        <dbReference type="ChEBI" id="CHEBI:58017"/>
        <dbReference type="ChEBI" id="CHEBI:78346"/>
        <dbReference type="ChEBI" id="CHEBI:456215"/>
        <dbReference type="EC" id="2.7.6.1"/>
    </reaction>
</comment>
<evidence type="ECO:0000256" key="11">
    <source>
        <dbReference type="ARBA" id="ARBA00022777"/>
    </source>
</evidence>
<dbReference type="GO" id="GO:0005737">
    <property type="term" value="C:cytoplasm"/>
    <property type="evidence" value="ECO:0007669"/>
    <property type="project" value="UniProtKB-SubCell"/>
</dbReference>
<dbReference type="InterPro" id="IPR029057">
    <property type="entry name" value="PRTase-like"/>
</dbReference>
<comment type="caution">
    <text evidence="19">The sequence shown here is derived from an EMBL/GenBank/DDBJ whole genome shotgun (WGS) entry which is preliminary data.</text>
</comment>
<dbReference type="GO" id="GO:0006015">
    <property type="term" value="P:5-phosphoribose 1-diphosphate biosynthetic process"/>
    <property type="evidence" value="ECO:0007669"/>
    <property type="project" value="TreeGrafter"/>
</dbReference>
<keyword evidence="9" id="KW-0545">Nucleotide biosynthesis</keyword>
<evidence type="ECO:0000256" key="12">
    <source>
        <dbReference type="ARBA" id="ARBA00022840"/>
    </source>
</evidence>
<dbReference type="GO" id="GO:0002189">
    <property type="term" value="C:ribose phosphate diphosphokinase complex"/>
    <property type="evidence" value="ECO:0007669"/>
    <property type="project" value="UniProtKB-ARBA"/>
</dbReference>
<dbReference type="SMART" id="SM01400">
    <property type="entry name" value="Pribosyltran_N"/>
    <property type="match status" value="1"/>
</dbReference>
<dbReference type="GO" id="GO:0016757">
    <property type="term" value="F:glycosyltransferase activity"/>
    <property type="evidence" value="ECO:0007669"/>
    <property type="project" value="UniProtKB-KW"/>
</dbReference>
<evidence type="ECO:0000256" key="16">
    <source>
        <dbReference type="ARBA" id="ARBA00077829"/>
    </source>
</evidence>
<keyword evidence="13" id="KW-0460">Magnesium</keyword>
<evidence type="ECO:0000313" key="20">
    <source>
        <dbReference type="Proteomes" id="UP001283341"/>
    </source>
</evidence>
<comment type="pathway">
    <text evidence="2">Metabolic intermediate biosynthesis; 5-phospho-alpha-D-ribose 1-diphosphate biosynthesis; 5-phospho-alpha-D-ribose 1-diphosphate from D-ribose 5-phosphate (route I): step 1/1.</text>
</comment>
<dbReference type="InterPro" id="IPR029099">
    <property type="entry name" value="Pribosyltran_N"/>
</dbReference>
<dbReference type="InterPro" id="IPR000836">
    <property type="entry name" value="PRTase_dom"/>
</dbReference>
<feature type="region of interest" description="Disordered" evidence="17">
    <location>
        <begin position="218"/>
        <end position="298"/>
    </location>
</feature>
<keyword evidence="19" id="KW-0328">Glycosyltransferase</keyword>
<evidence type="ECO:0000256" key="17">
    <source>
        <dbReference type="SAM" id="MobiDB-lite"/>
    </source>
</evidence>
<dbReference type="InterPro" id="IPR000842">
    <property type="entry name" value="PRib_PP_synth_CS"/>
</dbReference>
<keyword evidence="11" id="KW-0418">Kinase</keyword>
<dbReference type="InterPro" id="IPR005946">
    <property type="entry name" value="Rib-P_diPkinase"/>
</dbReference>
<dbReference type="FunFam" id="3.40.50.2020:FF:000043">
    <property type="entry name" value="Ribose-phosphate pyrophosphokinase 1"/>
    <property type="match status" value="1"/>
</dbReference>
<evidence type="ECO:0000256" key="3">
    <source>
        <dbReference type="ARBA" id="ARBA00006478"/>
    </source>
</evidence>
<keyword evidence="5" id="KW-0963">Cytoplasm</keyword>
<evidence type="ECO:0000256" key="10">
    <source>
        <dbReference type="ARBA" id="ARBA00022741"/>
    </source>
</evidence>
<dbReference type="Pfam" id="PF13793">
    <property type="entry name" value="Pribosyltran_N"/>
    <property type="match status" value="1"/>
</dbReference>
<accession>A0AAE0I4E6</accession>
<dbReference type="Proteomes" id="UP001283341">
    <property type="component" value="Unassembled WGS sequence"/>
</dbReference>
<dbReference type="GO" id="GO:0004749">
    <property type="term" value="F:ribose phosphate diphosphokinase activity"/>
    <property type="evidence" value="ECO:0007669"/>
    <property type="project" value="UniProtKB-EC"/>
</dbReference>
<keyword evidence="20" id="KW-1185">Reference proteome</keyword>
<feature type="domain" description="Ribose-phosphate pyrophosphokinase N-terminal" evidence="18">
    <location>
        <begin position="5"/>
        <end position="120"/>
    </location>
</feature>
<dbReference type="NCBIfam" id="TIGR01251">
    <property type="entry name" value="ribP_PPkin"/>
    <property type="match status" value="1"/>
</dbReference>
<evidence type="ECO:0000259" key="18">
    <source>
        <dbReference type="Pfam" id="PF13793"/>
    </source>
</evidence>
<dbReference type="Pfam" id="PF14572">
    <property type="entry name" value="Pribosyl_synth"/>
    <property type="match status" value="1"/>
</dbReference>